<sequence>MLFSPALDSICVQETGPICITDMLVLVQDSTHWLQIEPLTSTVQGVTMFRHRTPKGSYECTVSGLRWLCERDVILKYHFRNWEPYSQLLKDMQYTQGGPLLDITMELGELEEVHLPHFVCLGTNPSLRNEMKILHVEEHGVSLEEVHEVTRFHAKILHPKFSAISLILSYIFSWNVHCDVVLYLAVKRSTVISRLYLLLRNSSQKEAVQEREKNQVSKGYSELVLSSPNGSLKLNSWFALKNPLSTSINPEKIQLLPADTTPSCCKMIMRNTGVDIEMELIGDDERTVWREMVPIDEYITETHSTSAVSGAGGLAVSSLTGSPEQQLRSVRKEFVKRVSGPVLDGLLDRLLQHTVINQEEMESVKVIAKRAEKARDIIDMVLRKGNESSSRMIIFLGELDPCLWTELQINSCSQPLEM</sequence>
<keyword evidence="8" id="KW-1185">Reference proteome</keyword>
<gene>
    <name evidence="9" type="primary">LOC120042649</name>
</gene>
<evidence type="ECO:0000256" key="5">
    <source>
        <dbReference type="ARBA" id="ARBA00023198"/>
    </source>
</evidence>
<dbReference type="Gene3D" id="1.10.533.10">
    <property type="entry name" value="Death Domain, Fas"/>
    <property type="match status" value="1"/>
</dbReference>
<evidence type="ECO:0000259" key="7">
    <source>
        <dbReference type="PROSITE" id="PS51830"/>
    </source>
</evidence>
<dbReference type="GO" id="GO:0042981">
    <property type="term" value="P:regulation of apoptotic process"/>
    <property type="evidence" value="ECO:0007669"/>
    <property type="project" value="InterPro"/>
</dbReference>
<keyword evidence="3" id="KW-0399">Innate immunity</keyword>
<comment type="subcellular location">
    <subcellularLocation>
        <location evidence="1">Cytoplasm</location>
        <location evidence="1">Cytosol</location>
    </subcellularLocation>
</comment>
<evidence type="ECO:0000259" key="6">
    <source>
        <dbReference type="PROSITE" id="PS50209"/>
    </source>
</evidence>
<dbReference type="RefSeq" id="XP_038843401.1">
    <property type="nucleotide sequence ID" value="XM_038987473.1"/>
</dbReference>
<evidence type="ECO:0000256" key="3">
    <source>
        <dbReference type="ARBA" id="ARBA00022588"/>
    </source>
</evidence>
<dbReference type="GO" id="GO:0005829">
    <property type="term" value="C:cytosol"/>
    <property type="evidence" value="ECO:0007669"/>
    <property type="project" value="UniProtKB-SubCell"/>
</dbReference>
<keyword evidence="4" id="KW-0391">Immunity</keyword>
<dbReference type="PANTHER" id="PTHR46985:SF2">
    <property type="entry name" value="APOPTOSIS-ASSOCIATED SPECK-LIKE PROTEIN CONTAINING A CARD"/>
    <property type="match status" value="1"/>
</dbReference>
<evidence type="ECO:0000256" key="2">
    <source>
        <dbReference type="ARBA" id="ARBA00022490"/>
    </source>
</evidence>
<dbReference type="KEGG" id="snh:120042649"/>
<organism evidence="8 9">
    <name type="scientific">Salvelinus namaycush</name>
    <name type="common">Lake trout</name>
    <name type="synonym">Salmo namaycush</name>
    <dbReference type="NCBI Taxonomy" id="8040"/>
    <lineage>
        <taxon>Eukaryota</taxon>
        <taxon>Metazoa</taxon>
        <taxon>Chordata</taxon>
        <taxon>Craniata</taxon>
        <taxon>Vertebrata</taxon>
        <taxon>Euteleostomi</taxon>
        <taxon>Actinopterygii</taxon>
        <taxon>Neopterygii</taxon>
        <taxon>Teleostei</taxon>
        <taxon>Protacanthopterygii</taxon>
        <taxon>Salmoniformes</taxon>
        <taxon>Salmonidae</taxon>
        <taxon>Salmoninae</taxon>
        <taxon>Salvelinus</taxon>
    </lineage>
</organism>
<dbReference type="InterPro" id="IPR001315">
    <property type="entry name" value="CARD"/>
</dbReference>
<evidence type="ECO:0000313" key="8">
    <source>
        <dbReference type="Proteomes" id="UP000808372"/>
    </source>
</evidence>
<dbReference type="Proteomes" id="UP000808372">
    <property type="component" value="Unplaced"/>
</dbReference>
<dbReference type="GO" id="GO:0045087">
    <property type="term" value="P:innate immune response"/>
    <property type="evidence" value="ECO:0007669"/>
    <property type="project" value="UniProtKB-KW"/>
</dbReference>
<keyword evidence="2" id="KW-0963">Cytoplasm</keyword>
<name>A0A8U0QFE1_SALNM</name>
<proteinExistence type="predicted"/>
<dbReference type="CDD" id="cd08325">
    <property type="entry name" value="CARD_CASP1-like"/>
    <property type="match status" value="1"/>
</dbReference>
<dbReference type="PANTHER" id="PTHR46985">
    <property type="entry name" value="NACHT, LRR AND PYD DOMAINS-CONTAINING PROTEIN 1"/>
    <property type="match status" value="1"/>
</dbReference>
<dbReference type="InterPro" id="IPR025307">
    <property type="entry name" value="FIIND_dom"/>
</dbReference>
<evidence type="ECO:0000313" key="9">
    <source>
        <dbReference type="RefSeq" id="XP_038843401.1"/>
    </source>
</evidence>
<dbReference type="Pfam" id="PF23679">
    <property type="entry name" value="UPA-FIIND"/>
    <property type="match status" value="1"/>
</dbReference>
<dbReference type="InterPro" id="IPR011029">
    <property type="entry name" value="DEATH-like_dom_sf"/>
</dbReference>
<evidence type="ECO:0000256" key="1">
    <source>
        <dbReference type="ARBA" id="ARBA00004514"/>
    </source>
</evidence>
<protein>
    <submittedName>
        <fullName evidence="9">NACHT, LRR and PYD domains-containing protein 1 homolog</fullName>
    </submittedName>
</protein>
<dbReference type="PROSITE" id="PS50209">
    <property type="entry name" value="CARD"/>
    <property type="match status" value="1"/>
</dbReference>
<keyword evidence="5" id="KW-0395">Inflammatory response</keyword>
<dbReference type="PROSITE" id="PS51830">
    <property type="entry name" value="FIIND"/>
    <property type="match status" value="1"/>
</dbReference>
<feature type="domain" description="FIIND" evidence="7">
    <location>
        <begin position="29"/>
        <end position="307"/>
    </location>
</feature>
<feature type="domain" description="CARD" evidence="6">
    <location>
        <begin position="319"/>
        <end position="411"/>
    </location>
</feature>
<dbReference type="Pfam" id="PF00619">
    <property type="entry name" value="CARD"/>
    <property type="match status" value="1"/>
</dbReference>
<accession>A0A8U0QFE1</accession>
<dbReference type="SUPFAM" id="SSF47986">
    <property type="entry name" value="DEATH domain"/>
    <property type="match status" value="1"/>
</dbReference>
<reference evidence="9" key="1">
    <citation type="submission" date="2025-08" db="UniProtKB">
        <authorList>
            <consortium name="RefSeq"/>
        </authorList>
    </citation>
    <scope>IDENTIFICATION</scope>
    <source>
        <tissue evidence="9">White muscle</tissue>
    </source>
</reference>
<dbReference type="Pfam" id="PF13553">
    <property type="entry name" value="FIIND"/>
    <property type="match status" value="1"/>
</dbReference>
<evidence type="ECO:0000256" key="4">
    <source>
        <dbReference type="ARBA" id="ARBA00022859"/>
    </source>
</evidence>
<dbReference type="AlphaFoldDB" id="A0A8U0QFE1"/>
<dbReference type="InterPro" id="IPR051249">
    <property type="entry name" value="NLRP_Inflammasome"/>
</dbReference>
<dbReference type="GeneID" id="120042649"/>
<dbReference type="GO" id="GO:0006954">
    <property type="term" value="P:inflammatory response"/>
    <property type="evidence" value="ECO:0007669"/>
    <property type="project" value="UniProtKB-KW"/>
</dbReference>